<accession>A0AC34RQK9</accession>
<dbReference type="WBParaSite" id="JU765_v2.g9270.t1">
    <property type="protein sequence ID" value="JU765_v2.g9270.t1"/>
    <property type="gene ID" value="JU765_v2.g9270"/>
</dbReference>
<evidence type="ECO:0000313" key="2">
    <source>
        <dbReference type="WBParaSite" id="JU765_v2.g9270.t1"/>
    </source>
</evidence>
<evidence type="ECO:0000313" key="1">
    <source>
        <dbReference type="Proteomes" id="UP000887576"/>
    </source>
</evidence>
<organism evidence="1 2">
    <name type="scientific">Panagrolaimus sp. JU765</name>
    <dbReference type="NCBI Taxonomy" id="591449"/>
    <lineage>
        <taxon>Eukaryota</taxon>
        <taxon>Metazoa</taxon>
        <taxon>Ecdysozoa</taxon>
        <taxon>Nematoda</taxon>
        <taxon>Chromadorea</taxon>
        <taxon>Rhabditida</taxon>
        <taxon>Tylenchina</taxon>
        <taxon>Panagrolaimomorpha</taxon>
        <taxon>Panagrolaimoidea</taxon>
        <taxon>Panagrolaimidae</taxon>
        <taxon>Panagrolaimus</taxon>
    </lineage>
</organism>
<name>A0AC34RQK9_9BILA</name>
<protein>
    <submittedName>
        <fullName evidence="2">Uncharacterized protein</fullName>
    </submittedName>
</protein>
<sequence>MFGFGPYRNPEPAKKSVFQENRNPVADLLYLINGFLRNFSKDEILGGTGQFPIKNLTEQIYHQSNVLMKQGPFHKRKSEITDFILLLADLKYEIEKLPPRSPIFESYKEYFVECQKNLQVLFNQNILPAQRDWLRTNYKKGDDYLKFLDKQYAKKWERQLVITSKEWIKIFEQFYGNSVYDTREPINDESLESFTWVFDKEQTDMDPYFIAKGEHFVLAVVQTADPNRIVISTEKCKHLSGENRVKYICIRCKKLSGVITSHCRKETSAKYKCLKCWKSSLNADGSSASQTNNEIQITPDTENEIKYRTISTQFQTTQRHQPSSSHHFSSNTNRQFSNSPHFSQTHFQQFKSFPENGDPFSYEQERNDPKNSMERLHPDAELFDLVGEEIRNTPLAGLHDQFIRATEIMFRPDNDSTRQSSDLRKEMDDRFKRRQNGMNRQFRGFL</sequence>
<proteinExistence type="predicted"/>
<reference evidence="2" key="1">
    <citation type="submission" date="2022-11" db="UniProtKB">
        <authorList>
            <consortium name="WormBaseParasite"/>
        </authorList>
    </citation>
    <scope>IDENTIFICATION</scope>
</reference>
<dbReference type="Proteomes" id="UP000887576">
    <property type="component" value="Unplaced"/>
</dbReference>